<reference evidence="2" key="1">
    <citation type="submission" date="2023-06" db="EMBL/GenBank/DDBJ databases">
        <title>Genome-scale phylogeny and comparative genomics of the fungal order Sordariales.</title>
        <authorList>
            <consortium name="Lawrence Berkeley National Laboratory"/>
            <person name="Hensen N."/>
            <person name="Bonometti L."/>
            <person name="Westerberg I."/>
            <person name="Brannstrom I.O."/>
            <person name="Guillou S."/>
            <person name="Cros-Aarteil S."/>
            <person name="Calhoun S."/>
            <person name="Haridas S."/>
            <person name="Kuo A."/>
            <person name="Mondo S."/>
            <person name="Pangilinan J."/>
            <person name="Riley R."/>
            <person name="Labutti K."/>
            <person name="Andreopoulos B."/>
            <person name="Lipzen A."/>
            <person name="Chen C."/>
            <person name="Yanf M."/>
            <person name="Daum C."/>
            <person name="Ng V."/>
            <person name="Clum A."/>
            <person name="Steindorff A."/>
            <person name="Ohm R."/>
            <person name="Martin F."/>
            <person name="Silar P."/>
            <person name="Natvig D."/>
            <person name="Lalanne C."/>
            <person name="Gautier V."/>
            <person name="Ament-Velasquez S.L."/>
            <person name="Kruys A."/>
            <person name="Hutchinson M.I."/>
            <person name="Powell A.J."/>
            <person name="Barry K."/>
            <person name="Miller A.N."/>
            <person name="Grigoriev I.V."/>
            <person name="Debuchy R."/>
            <person name="Gladieux P."/>
            <person name="Thoren M.H."/>
            <person name="Johannesson H."/>
        </authorList>
    </citation>
    <scope>NUCLEOTIDE SEQUENCE</scope>
    <source>
        <strain evidence="2">PSN4</strain>
    </source>
</reference>
<feature type="transmembrane region" description="Helical" evidence="1">
    <location>
        <begin position="41"/>
        <end position="63"/>
    </location>
</feature>
<protein>
    <recommendedName>
        <fullName evidence="4">Transmembrane protein</fullName>
    </recommendedName>
</protein>
<proteinExistence type="predicted"/>
<sequence length="109" mass="12387">MVSLSRRDVGREGGVGDEPWMVTTDGLEGGRTNENMARFFFWSRFSFSFLPLLLLTLALTSLLGGGVLFFGSVSKCFCPAFYLYLRVFLRDRYAVCHMRFHRLGCELGI</sequence>
<keyword evidence="1" id="KW-0472">Membrane</keyword>
<keyword evidence="1" id="KW-1133">Transmembrane helix</keyword>
<evidence type="ECO:0008006" key="4">
    <source>
        <dbReference type="Google" id="ProtNLM"/>
    </source>
</evidence>
<evidence type="ECO:0000313" key="2">
    <source>
        <dbReference type="EMBL" id="KAK1756911.1"/>
    </source>
</evidence>
<accession>A0AAJ0F6J0</accession>
<gene>
    <name evidence="2" type="ORF">QBC47DRAFT_378006</name>
</gene>
<feature type="transmembrane region" description="Helical" evidence="1">
    <location>
        <begin position="69"/>
        <end position="89"/>
    </location>
</feature>
<name>A0AAJ0F6J0_9PEZI</name>
<dbReference type="EMBL" id="MU839831">
    <property type="protein sequence ID" value="KAK1756911.1"/>
    <property type="molecule type" value="Genomic_DNA"/>
</dbReference>
<evidence type="ECO:0000313" key="3">
    <source>
        <dbReference type="Proteomes" id="UP001239445"/>
    </source>
</evidence>
<dbReference type="Proteomes" id="UP001239445">
    <property type="component" value="Unassembled WGS sequence"/>
</dbReference>
<keyword evidence="1" id="KW-0812">Transmembrane</keyword>
<keyword evidence="3" id="KW-1185">Reference proteome</keyword>
<comment type="caution">
    <text evidence="2">The sequence shown here is derived from an EMBL/GenBank/DDBJ whole genome shotgun (WGS) entry which is preliminary data.</text>
</comment>
<evidence type="ECO:0000256" key="1">
    <source>
        <dbReference type="SAM" id="Phobius"/>
    </source>
</evidence>
<dbReference type="AlphaFoldDB" id="A0AAJ0F6J0"/>
<organism evidence="2 3">
    <name type="scientific">Echria macrotheca</name>
    <dbReference type="NCBI Taxonomy" id="438768"/>
    <lineage>
        <taxon>Eukaryota</taxon>
        <taxon>Fungi</taxon>
        <taxon>Dikarya</taxon>
        <taxon>Ascomycota</taxon>
        <taxon>Pezizomycotina</taxon>
        <taxon>Sordariomycetes</taxon>
        <taxon>Sordariomycetidae</taxon>
        <taxon>Sordariales</taxon>
        <taxon>Schizotheciaceae</taxon>
        <taxon>Echria</taxon>
    </lineage>
</organism>